<protein>
    <submittedName>
        <fullName evidence="2">Uncharacterized protein</fullName>
    </submittedName>
</protein>
<comment type="caution">
    <text evidence="2">The sequence shown here is derived from an EMBL/GenBank/DDBJ whole genome shotgun (WGS) entry which is preliminary data.</text>
</comment>
<keyword evidence="1" id="KW-0812">Transmembrane</keyword>
<evidence type="ECO:0000256" key="1">
    <source>
        <dbReference type="SAM" id="Phobius"/>
    </source>
</evidence>
<dbReference type="OrthoDB" id="6312880at2"/>
<dbReference type="PATRIC" id="fig|1365253.3.peg.4512"/>
<feature type="transmembrane region" description="Helical" evidence="1">
    <location>
        <begin position="44"/>
        <end position="60"/>
    </location>
</feature>
<dbReference type="AlphaFoldDB" id="A0A166Z2I6"/>
<organism evidence="2 3">
    <name type="scientific">Pseudoalteromonas luteoviolacea NCIMB 1942</name>
    <dbReference type="NCBI Taxonomy" id="1365253"/>
    <lineage>
        <taxon>Bacteria</taxon>
        <taxon>Pseudomonadati</taxon>
        <taxon>Pseudomonadota</taxon>
        <taxon>Gammaproteobacteria</taxon>
        <taxon>Alteromonadales</taxon>
        <taxon>Pseudoalteromonadaceae</taxon>
        <taxon>Pseudoalteromonas</taxon>
    </lineage>
</organism>
<proteinExistence type="predicted"/>
<dbReference type="EMBL" id="AUXT01000202">
    <property type="protein sequence ID" value="KZN43759.1"/>
    <property type="molecule type" value="Genomic_DNA"/>
</dbReference>
<keyword evidence="1" id="KW-1133">Transmembrane helix</keyword>
<keyword evidence="1" id="KW-0472">Membrane</keyword>
<accession>A0A166Z2I6</accession>
<name>A0A166Z2I6_9GAMM</name>
<gene>
    <name evidence="2" type="ORF">N482_18730</name>
</gene>
<sequence>MACIAVDVVLIISFFYLVFSVKETGIRVFYHRGYKLKSKRDHDFISWCFTLTVYTLFNYIDTKMMGLTISMDTDYLLRRKLFYLS</sequence>
<dbReference type="Proteomes" id="UP000076587">
    <property type="component" value="Unassembled WGS sequence"/>
</dbReference>
<evidence type="ECO:0000313" key="2">
    <source>
        <dbReference type="EMBL" id="KZN43759.1"/>
    </source>
</evidence>
<reference evidence="2 3" key="1">
    <citation type="submission" date="2013-07" db="EMBL/GenBank/DDBJ databases">
        <title>Comparative Genomic and Metabolomic Analysis of Twelve Strains of Pseudoalteromonas luteoviolacea.</title>
        <authorList>
            <person name="Vynne N.G."/>
            <person name="Mansson M."/>
            <person name="Gram L."/>
        </authorList>
    </citation>
    <scope>NUCLEOTIDE SEQUENCE [LARGE SCALE GENOMIC DNA]</scope>
    <source>
        <strain evidence="2 3">NCIMB 1942</strain>
    </source>
</reference>
<evidence type="ECO:0000313" key="3">
    <source>
        <dbReference type="Proteomes" id="UP000076587"/>
    </source>
</evidence>